<organism evidence="1 2">
    <name type="scientific">Drouetiella hepatica Uher 2000/2452</name>
    <dbReference type="NCBI Taxonomy" id="904376"/>
    <lineage>
        <taxon>Bacteria</taxon>
        <taxon>Bacillati</taxon>
        <taxon>Cyanobacteriota</taxon>
        <taxon>Cyanophyceae</taxon>
        <taxon>Oculatellales</taxon>
        <taxon>Oculatellaceae</taxon>
        <taxon>Drouetiella</taxon>
    </lineage>
</organism>
<reference evidence="1" key="2">
    <citation type="journal article" date="2022" name="Microbiol. Resour. Announc.">
        <title>Metagenome Sequencing to Explore Phylogenomics of Terrestrial Cyanobacteria.</title>
        <authorList>
            <person name="Ward R.D."/>
            <person name="Stajich J.E."/>
            <person name="Johansen J.R."/>
            <person name="Huntemann M."/>
            <person name="Clum A."/>
            <person name="Foster B."/>
            <person name="Foster B."/>
            <person name="Roux S."/>
            <person name="Palaniappan K."/>
            <person name="Varghese N."/>
            <person name="Mukherjee S."/>
            <person name="Reddy T.B.K."/>
            <person name="Daum C."/>
            <person name="Copeland A."/>
            <person name="Chen I.A."/>
            <person name="Ivanova N.N."/>
            <person name="Kyrpides N.C."/>
            <person name="Shapiro N."/>
            <person name="Eloe-Fadrosh E.A."/>
            <person name="Pietrasiak N."/>
        </authorList>
    </citation>
    <scope>NUCLEOTIDE SEQUENCE</scope>
    <source>
        <strain evidence="1">UHER 2000/2452</strain>
    </source>
</reference>
<evidence type="ECO:0000313" key="2">
    <source>
        <dbReference type="Proteomes" id="UP000757435"/>
    </source>
</evidence>
<accession>A0A951UL33</accession>
<reference evidence="1" key="1">
    <citation type="submission" date="2021-05" db="EMBL/GenBank/DDBJ databases">
        <authorList>
            <person name="Pietrasiak N."/>
            <person name="Ward R."/>
            <person name="Stajich J.E."/>
            <person name="Kurbessoian T."/>
        </authorList>
    </citation>
    <scope>NUCLEOTIDE SEQUENCE</scope>
    <source>
        <strain evidence="1">UHER 2000/2452</strain>
    </source>
</reference>
<proteinExistence type="predicted"/>
<dbReference type="AlphaFoldDB" id="A0A951UL33"/>
<protein>
    <submittedName>
        <fullName evidence="1">Uncharacterized protein</fullName>
    </submittedName>
</protein>
<name>A0A951UL33_9CYAN</name>
<comment type="caution">
    <text evidence="1">The sequence shown here is derived from an EMBL/GenBank/DDBJ whole genome shotgun (WGS) entry which is preliminary data.</text>
</comment>
<sequence length="140" mass="15002">MAIALCTTACSLDPNSEPIRQIQIQQNWAIQPGDRIAGHSVVAGLGDISIQLGGDRAYAPFAGKVQPSSNKCALFSSPDVPAYLFRLCGLDKLNLGEVQAGEAIGSGDYLYFATLRKQPDGTWTIVEPAKDILERILKPS</sequence>
<dbReference type="Proteomes" id="UP000757435">
    <property type="component" value="Unassembled WGS sequence"/>
</dbReference>
<dbReference type="EMBL" id="JAHHHD010000002">
    <property type="protein sequence ID" value="MBW4657607.1"/>
    <property type="molecule type" value="Genomic_DNA"/>
</dbReference>
<gene>
    <name evidence="1" type="ORF">KME15_02950</name>
</gene>
<evidence type="ECO:0000313" key="1">
    <source>
        <dbReference type="EMBL" id="MBW4657607.1"/>
    </source>
</evidence>